<dbReference type="Proteomes" id="UP000437970">
    <property type="component" value="Unassembled WGS sequence"/>
</dbReference>
<reference evidence="1 2" key="1">
    <citation type="submission" date="2019-10" db="EMBL/GenBank/DDBJ databases">
        <title>Evaluation of single-gene subtyping targets for Pseudomonas.</title>
        <authorList>
            <person name="Reichler S.J."/>
            <person name="Orsi R.H."/>
            <person name="Wiedmann M."/>
            <person name="Martin N.H."/>
            <person name="Murphy S.I."/>
        </authorList>
    </citation>
    <scope>NUCLEOTIDE SEQUENCE [LARGE SCALE GENOMIC DNA]</scope>
    <source>
        <strain evidence="1 2">FSL R10-1984</strain>
    </source>
</reference>
<evidence type="ECO:0000313" key="2">
    <source>
        <dbReference type="Proteomes" id="UP000437970"/>
    </source>
</evidence>
<comment type="caution">
    <text evidence="1">The sequence shown here is derived from an EMBL/GenBank/DDBJ whole genome shotgun (WGS) entry which is preliminary data.</text>
</comment>
<proteinExistence type="predicted"/>
<gene>
    <name evidence="1" type="ORF">GHO29_11005</name>
</gene>
<accession>A0A7X1Y0L4</accession>
<name>A0A7X1Y0L4_9PSED</name>
<protein>
    <submittedName>
        <fullName evidence="1">Uncharacterized protein</fullName>
    </submittedName>
</protein>
<dbReference type="EMBL" id="WIVW01000011">
    <property type="protein sequence ID" value="MQU27013.1"/>
    <property type="molecule type" value="Genomic_DNA"/>
</dbReference>
<sequence>MLSGLEIITAEIDAAMAVAADERFDKHNTDCTFLAVSNEMTEKAARSVRQQWKAFGFFHDEPDLKIGLATWSETLGASRARLEAFRAKLDYTTTKDEGMALLHSKYSQYLSQSLLLK</sequence>
<evidence type="ECO:0000313" key="1">
    <source>
        <dbReference type="EMBL" id="MQU27013.1"/>
    </source>
</evidence>
<dbReference type="AlphaFoldDB" id="A0A7X1Y0L4"/>
<organism evidence="1 2">
    <name type="scientific">Pseudomonas helleri</name>
    <dbReference type="NCBI Taxonomy" id="1608996"/>
    <lineage>
        <taxon>Bacteria</taxon>
        <taxon>Pseudomonadati</taxon>
        <taxon>Pseudomonadota</taxon>
        <taxon>Gammaproteobacteria</taxon>
        <taxon>Pseudomonadales</taxon>
        <taxon>Pseudomonadaceae</taxon>
        <taxon>Pseudomonas</taxon>
    </lineage>
</organism>